<evidence type="ECO:0000256" key="1">
    <source>
        <dbReference type="PROSITE-ProRule" id="PRU00339"/>
    </source>
</evidence>
<organism evidence="3 4">
    <name type="scientific">Treponema ruminis</name>
    <dbReference type="NCBI Taxonomy" id="744515"/>
    <lineage>
        <taxon>Bacteria</taxon>
        <taxon>Pseudomonadati</taxon>
        <taxon>Spirochaetota</taxon>
        <taxon>Spirochaetia</taxon>
        <taxon>Spirochaetales</taxon>
        <taxon>Treponemataceae</taxon>
        <taxon>Treponema</taxon>
    </lineage>
</organism>
<comment type="caution">
    <text evidence="3">The sequence shown here is derived from an EMBL/GenBank/DDBJ whole genome shotgun (WGS) entry which is preliminary data.</text>
</comment>
<feature type="signal peptide" evidence="2">
    <location>
        <begin position="1"/>
        <end position="18"/>
    </location>
</feature>
<gene>
    <name evidence="3" type="ORF">HNP76_001481</name>
</gene>
<keyword evidence="2" id="KW-0732">Signal</keyword>
<evidence type="ECO:0000256" key="2">
    <source>
        <dbReference type="SAM" id="SignalP"/>
    </source>
</evidence>
<dbReference type="EMBL" id="JACHFQ010000004">
    <property type="protein sequence ID" value="MBB5226113.1"/>
    <property type="molecule type" value="Genomic_DNA"/>
</dbReference>
<dbReference type="InterPro" id="IPR019734">
    <property type="entry name" value="TPR_rpt"/>
</dbReference>
<dbReference type="SMART" id="SM00028">
    <property type="entry name" value="TPR"/>
    <property type="match status" value="1"/>
</dbReference>
<dbReference type="RefSeq" id="WP_184659072.1">
    <property type="nucleotide sequence ID" value="NZ_CP031518.1"/>
</dbReference>
<name>A0A7W8LM79_9SPIR</name>
<dbReference type="SUPFAM" id="SSF48452">
    <property type="entry name" value="TPR-like"/>
    <property type="match status" value="1"/>
</dbReference>
<keyword evidence="4" id="KW-1185">Reference proteome</keyword>
<feature type="repeat" description="TPR" evidence="1">
    <location>
        <begin position="585"/>
        <end position="618"/>
    </location>
</feature>
<evidence type="ECO:0000313" key="4">
    <source>
        <dbReference type="Proteomes" id="UP000518887"/>
    </source>
</evidence>
<proteinExistence type="predicted"/>
<dbReference type="InterPro" id="IPR011990">
    <property type="entry name" value="TPR-like_helical_dom_sf"/>
</dbReference>
<dbReference type="PROSITE" id="PS50005">
    <property type="entry name" value="TPR"/>
    <property type="match status" value="1"/>
</dbReference>
<evidence type="ECO:0000313" key="3">
    <source>
        <dbReference type="EMBL" id="MBB5226113.1"/>
    </source>
</evidence>
<feature type="chain" id="PRO_5030719553" evidence="2">
    <location>
        <begin position="19"/>
        <end position="634"/>
    </location>
</feature>
<dbReference type="Gene3D" id="1.25.40.10">
    <property type="entry name" value="Tetratricopeptide repeat domain"/>
    <property type="match status" value="1"/>
</dbReference>
<dbReference type="AlphaFoldDB" id="A0A7W8LM79"/>
<sequence length="634" mass="69414">MKKSFLVCLASCILVAEAFSLDFAFRISPNMLFPSEENLGKGFGGMVNADLDLFNFITIGLEGGYASIKEESLDKNYSIFMGGASAGLYYYPFSRLYLSANASYGVHSTSIDAPSVKGSGRGSYWRGYGEMGFRFTPGLLLLASAGYDSFSMGDSSLFSTPFAGLGAKFNFSTRSTSSSDNFWVSFDQDSQLYPAYSTMYKQVPLGYATIRNVSSAEVRDVHIAFRAGKYTSAEKECAVFSRLNSYKGVEIPIYADFGPEILRYTENGKINGELVISYSFLGKKMTEVQNILLDVCHRNSFLWNDPAALSCFIDNGAPEILEAAKYIAGAEILNLKPGMNSPFQYAAAIMEGLRLAGIVYSEDTVSPYKQYRNSMDVDSVQYPLQTLALLSGDYDDLGILVCSCLESFGIGTGFIALEDDFIVLVDTGIAPSKKKNQFTGSDVISDENTSWLGLSMANFGKGFTQARLAASKKLKSVQKDYEAIGDFNETGEVTELPYEIVDVHAAWAYYPPVTFSGYRGSYKNPGKDSIIKAVNEATSYYINNDLTELIKKFRSSGDTKKLADTYVRAGMYNEALAEYSKLSTLSAMNNMGMVYSAQKAYKSALGMYNKVLAKDPNNRSALAGSKKIKALIGE</sequence>
<keyword evidence="1" id="KW-0802">TPR repeat</keyword>
<reference evidence="3 4" key="1">
    <citation type="submission" date="2020-08" db="EMBL/GenBank/DDBJ databases">
        <title>Genomic Encyclopedia of Type Strains, Phase IV (KMG-IV): sequencing the most valuable type-strain genomes for metagenomic binning, comparative biology and taxonomic classification.</title>
        <authorList>
            <person name="Goeker M."/>
        </authorList>
    </citation>
    <scope>NUCLEOTIDE SEQUENCE [LARGE SCALE GENOMIC DNA]</scope>
    <source>
        <strain evidence="3 4">DSM 103462</strain>
    </source>
</reference>
<dbReference type="Proteomes" id="UP000518887">
    <property type="component" value="Unassembled WGS sequence"/>
</dbReference>
<protein>
    <submittedName>
        <fullName evidence="3">Tetratricopeptide (TPR) repeat protein</fullName>
    </submittedName>
</protein>
<accession>A0A7W8LM79</accession>